<dbReference type="Proteomes" id="UP000324222">
    <property type="component" value="Unassembled WGS sequence"/>
</dbReference>
<feature type="compositionally biased region" description="Basic and acidic residues" evidence="1">
    <location>
        <begin position="60"/>
        <end position="70"/>
    </location>
</feature>
<protein>
    <submittedName>
        <fullName evidence="3">Uncharacterized protein</fullName>
    </submittedName>
</protein>
<organism evidence="3 4">
    <name type="scientific">Portunus trituberculatus</name>
    <name type="common">Swimming crab</name>
    <name type="synonym">Neptunus trituberculatus</name>
    <dbReference type="NCBI Taxonomy" id="210409"/>
    <lineage>
        <taxon>Eukaryota</taxon>
        <taxon>Metazoa</taxon>
        <taxon>Ecdysozoa</taxon>
        <taxon>Arthropoda</taxon>
        <taxon>Crustacea</taxon>
        <taxon>Multicrustacea</taxon>
        <taxon>Malacostraca</taxon>
        <taxon>Eumalacostraca</taxon>
        <taxon>Eucarida</taxon>
        <taxon>Decapoda</taxon>
        <taxon>Pleocyemata</taxon>
        <taxon>Brachyura</taxon>
        <taxon>Eubrachyura</taxon>
        <taxon>Portunoidea</taxon>
        <taxon>Portunidae</taxon>
        <taxon>Portuninae</taxon>
        <taxon>Portunus</taxon>
    </lineage>
</organism>
<evidence type="ECO:0000256" key="2">
    <source>
        <dbReference type="SAM" id="SignalP"/>
    </source>
</evidence>
<sequence>MDVTPVPLVLGLFIELTACFCYRSAGAMSESAEASSASKSPSSPSSRAYSGPPPVSGTDVRLHNTDDSSRRHSSRRSCGRQDSVRLQDNADDARGSRRTSPVPPPWSVVLDALADLQREVEVLKADRQQLPPSAGSALAPVGDSTLGAQGLSPSCSPATFSGFSARVSDDEDMSVPATTADSALIQTT</sequence>
<keyword evidence="2" id="KW-0732">Signal</keyword>
<evidence type="ECO:0000313" key="4">
    <source>
        <dbReference type="Proteomes" id="UP000324222"/>
    </source>
</evidence>
<evidence type="ECO:0000313" key="3">
    <source>
        <dbReference type="EMBL" id="MPC88838.1"/>
    </source>
</evidence>
<feature type="region of interest" description="Disordered" evidence="1">
    <location>
        <begin position="168"/>
        <end position="188"/>
    </location>
</feature>
<evidence type="ECO:0000256" key="1">
    <source>
        <dbReference type="SAM" id="MobiDB-lite"/>
    </source>
</evidence>
<feature type="chain" id="PRO_5022666257" evidence="2">
    <location>
        <begin position="20"/>
        <end position="188"/>
    </location>
</feature>
<gene>
    <name evidence="3" type="ORF">E2C01_083759</name>
</gene>
<feature type="signal peptide" evidence="2">
    <location>
        <begin position="1"/>
        <end position="19"/>
    </location>
</feature>
<feature type="compositionally biased region" description="Low complexity" evidence="1">
    <location>
        <begin position="32"/>
        <end position="50"/>
    </location>
</feature>
<feature type="region of interest" description="Disordered" evidence="1">
    <location>
        <begin position="32"/>
        <end position="106"/>
    </location>
</feature>
<proteinExistence type="predicted"/>
<keyword evidence="4" id="KW-1185">Reference proteome</keyword>
<reference evidence="3 4" key="1">
    <citation type="submission" date="2019-05" db="EMBL/GenBank/DDBJ databases">
        <title>Another draft genome of Portunus trituberculatus and its Hox gene families provides insights of decapod evolution.</title>
        <authorList>
            <person name="Jeong J.-H."/>
            <person name="Song I."/>
            <person name="Kim S."/>
            <person name="Choi T."/>
            <person name="Kim D."/>
            <person name="Ryu S."/>
            <person name="Kim W."/>
        </authorList>
    </citation>
    <scope>NUCLEOTIDE SEQUENCE [LARGE SCALE GENOMIC DNA]</scope>
    <source>
        <tissue evidence="3">Muscle</tissue>
    </source>
</reference>
<dbReference type="EMBL" id="VSRR010079120">
    <property type="protein sequence ID" value="MPC88838.1"/>
    <property type="molecule type" value="Genomic_DNA"/>
</dbReference>
<accession>A0A5B7J7E1</accession>
<dbReference type="AlphaFoldDB" id="A0A5B7J7E1"/>
<feature type="compositionally biased region" description="Polar residues" evidence="1">
    <location>
        <begin position="176"/>
        <end position="188"/>
    </location>
</feature>
<comment type="caution">
    <text evidence="3">The sequence shown here is derived from an EMBL/GenBank/DDBJ whole genome shotgun (WGS) entry which is preliminary data.</text>
</comment>
<name>A0A5B7J7E1_PORTR</name>